<dbReference type="EMBL" id="JBEXPZ010000057">
    <property type="protein sequence ID" value="MET9849742.1"/>
    <property type="molecule type" value="Genomic_DNA"/>
</dbReference>
<gene>
    <name evidence="2" type="ORF">ABZZ21_35390</name>
</gene>
<feature type="region of interest" description="Disordered" evidence="1">
    <location>
        <begin position="1"/>
        <end position="33"/>
    </location>
</feature>
<protein>
    <submittedName>
        <fullName evidence="2">Uncharacterized protein</fullName>
    </submittedName>
</protein>
<dbReference type="Proteomes" id="UP001550210">
    <property type="component" value="Unassembled WGS sequence"/>
</dbReference>
<evidence type="ECO:0000313" key="3">
    <source>
        <dbReference type="Proteomes" id="UP001550210"/>
    </source>
</evidence>
<reference evidence="2 3" key="1">
    <citation type="submission" date="2024-06" db="EMBL/GenBank/DDBJ databases">
        <title>The Natural Products Discovery Center: Release of the First 8490 Sequenced Strains for Exploring Actinobacteria Biosynthetic Diversity.</title>
        <authorList>
            <person name="Kalkreuter E."/>
            <person name="Kautsar S.A."/>
            <person name="Yang D."/>
            <person name="Bader C.D."/>
            <person name="Teijaro C.N."/>
            <person name="Fluegel L."/>
            <person name="Davis C.M."/>
            <person name="Simpson J.R."/>
            <person name="Lauterbach L."/>
            <person name="Steele A.D."/>
            <person name="Gui C."/>
            <person name="Meng S."/>
            <person name="Li G."/>
            <person name="Viehrig K."/>
            <person name="Ye F."/>
            <person name="Su P."/>
            <person name="Kiefer A.F."/>
            <person name="Nichols A."/>
            <person name="Cepeda A.J."/>
            <person name="Yan W."/>
            <person name="Fan B."/>
            <person name="Jiang Y."/>
            <person name="Adhikari A."/>
            <person name="Zheng C.-J."/>
            <person name="Schuster L."/>
            <person name="Cowan T.M."/>
            <person name="Smanski M.J."/>
            <person name="Chevrette M.G."/>
            <person name="De Carvalho L.P.S."/>
            <person name="Shen B."/>
        </authorList>
    </citation>
    <scope>NUCLEOTIDE SEQUENCE [LARGE SCALE GENOMIC DNA]</scope>
    <source>
        <strain evidence="2 3">NPDC006434</strain>
    </source>
</reference>
<sequence>MTITNDHSDDLQPHGTSPNEPQTPDEAPSEPSRANALSWAMVGLSTAFCATGVALSLTGHEAAGGVFITAGAGALSARK</sequence>
<organism evidence="2 3">
    <name type="scientific">Streptomyces ossamyceticus</name>
    <dbReference type="NCBI Taxonomy" id="249581"/>
    <lineage>
        <taxon>Bacteria</taxon>
        <taxon>Bacillati</taxon>
        <taxon>Actinomycetota</taxon>
        <taxon>Actinomycetes</taxon>
        <taxon>Kitasatosporales</taxon>
        <taxon>Streptomycetaceae</taxon>
        <taxon>Streptomyces</taxon>
    </lineage>
</organism>
<accession>A0ABV2V8R7</accession>
<proteinExistence type="predicted"/>
<evidence type="ECO:0000256" key="1">
    <source>
        <dbReference type="SAM" id="MobiDB-lite"/>
    </source>
</evidence>
<dbReference type="RefSeq" id="WP_355402468.1">
    <property type="nucleotide sequence ID" value="NZ_JBEXPZ010000057.1"/>
</dbReference>
<name>A0ABV2V8R7_9ACTN</name>
<comment type="caution">
    <text evidence="2">The sequence shown here is derived from an EMBL/GenBank/DDBJ whole genome shotgun (WGS) entry which is preliminary data.</text>
</comment>
<keyword evidence="3" id="KW-1185">Reference proteome</keyword>
<feature type="compositionally biased region" description="Basic and acidic residues" evidence="1">
    <location>
        <begin position="1"/>
        <end position="12"/>
    </location>
</feature>
<evidence type="ECO:0000313" key="2">
    <source>
        <dbReference type="EMBL" id="MET9849742.1"/>
    </source>
</evidence>